<comment type="caution">
    <text evidence="1">The sequence shown here is derived from an EMBL/GenBank/DDBJ whole genome shotgun (WGS) entry which is preliminary data.</text>
</comment>
<gene>
    <name evidence="1" type="ORF">ERUC_LOCUS31720</name>
</gene>
<evidence type="ECO:0000313" key="2">
    <source>
        <dbReference type="Proteomes" id="UP001642260"/>
    </source>
</evidence>
<name>A0ABC8L7N8_ERUVS</name>
<evidence type="ECO:0000313" key="1">
    <source>
        <dbReference type="EMBL" id="CAH8372547.1"/>
    </source>
</evidence>
<dbReference type="Gene3D" id="2.40.50.140">
    <property type="entry name" value="Nucleic acid-binding proteins"/>
    <property type="match status" value="1"/>
</dbReference>
<proteinExistence type="predicted"/>
<organism evidence="1 2">
    <name type="scientific">Eruca vesicaria subsp. sativa</name>
    <name type="common">Garden rocket</name>
    <name type="synonym">Eruca sativa</name>
    <dbReference type="NCBI Taxonomy" id="29727"/>
    <lineage>
        <taxon>Eukaryota</taxon>
        <taxon>Viridiplantae</taxon>
        <taxon>Streptophyta</taxon>
        <taxon>Embryophyta</taxon>
        <taxon>Tracheophyta</taxon>
        <taxon>Spermatophyta</taxon>
        <taxon>Magnoliopsida</taxon>
        <taxon>eudicotyledons</taxon>
        <taxon>Gunneridae</taxon>
        <taxon>Pentapetalae</taxon>
        <taxon>rosids</taxon>
        <taxon>malvids</taxon>
        <taxon>Brassicales</taxon>
        <taxon>Brassicaceae</taxon>
        <taxon>Brassiceae</taxon>
        <taxon>Eruca</taxon>
    </lineage>
</organism>
<keyword evidence="2" id="KW-1185">Reference proteome</keyword>
<dbReference type="InterPro" id="IPR012340">
    <property type="entry name" value="NA-bd_OB-fold"/>
</dbReference>
<protein>
    <submittedName>
        <fullName evidence="1">Uncharacterized protein</fullName>
    </submittedName>
</protein>
<sequence>MASPDDVVSHTAFNALQIGLPSSSWLGFCVFGTPITSRSKASLWGSRFFYFMKSPRHRPVINKQKIMLRQYDHLQSLSNTNLELPDVVGPVHSVQGSDLEDAGVMTRVVVRFMTAPSVVVYLSLWDEAAGMFRGIIASSDKTKTVMTVNPKLFGGNLYFNSTPGTKFYFTQNTILKHVNQLMTGGVIEELPECLTELAGKEYVF</sequence>
<dbReference type="EMBL" id="CAKOAT010436265">
    <property type="protein sequence ID" value="CAH8372547.1"/>
    <property type="molecule type" value="Genomic_DNA"/>
</dbReference>
<reference evidence="1 2" key="1">
    <citation type="submission" date="2022-03" db="EMBL/GenBank/DDBJ databases">
        <authorList>
            <person name="Macdonald S."/>
            <person name="Ahmed S."/>
            <person name="Newling K."/>
        </authorList>
    </citation>
    <scope>NUCLEOTIDE SEQUENCE [LARGE SCALE GENOMIC DNA]</scope>
</reference>
<accession>A0ABC8L7N8</accession>
<dbReference type="AlphaFoldDB" id="A0ABC8L7N8"/>
<dbReference type="Proteomes" id="UP001642260">
    <property type="component" value="Unassembled WGS sequence"/>
</dbReference>